<keyword evidence="1" id="KW-0175">Coiled coil</keyword>
<keyword evidence="4" id="KW-1185">Reference proteome</keyword>
<gene>
    <name evidence="3" type="ORF">B0T25DRAFT_531876</name>
</gene>
<feature type="coiled-coil region" evidence="1">
    <location>
        <begin position="271"/>
        <end position="298"/>
    </location>
</feature>
<sequence>MYSVVEKGPRGEPPTKKPRLGHQPDLLLPSPKTTLTGSTDSFASPSSSISLPKTKTARSFRDRLFPPTKNAPKSAARNPPSQQREDHPKTSIAPIFRKKIEAAFQDESSDPIHTSHEQRKRASSPESDPEEIFKQLKEHYLDTADNLYDRATMHLEQIHSKLLAKLGDTVKAEDSFLTVMEKQNKTLCAPLSQFTIRSEQRDSVNGTVHINKETVGNLVSGAETQLKEFEADISRLWKEWETAEAEVESVFREIIPDEKGQQGSGETARLVETMTKLRAAIEKEISKAQEDVNELGSAAVTMLKQIEKDFRQITVPDILIYFQSIDE</sequence>
<feature type="region of interest" description="Disordered" evidence="2">
    <location>
        <begin position="1"/>
        <end position="91"/>
    </location>
</feature>
<feature type="region of interest" description="Disordered" evidence="2">
    <location>
        <begin position="105"/>
        <end position="130"/>
    </location>
</feature>
<dbReference type="AlphaFoldDB" id="A0AAJ0HPY1"/>
<reference evidence="3" key="1">
    <citation type="journal article" date="2023" name="Mol. Phylogenet. Evol.">
        <title>Genome-scale phylogeny and comparative genomics of the fungal order Sordariales.</title>
        <authorList>
            <person name="Hensen N."/>
            <person name="Bonometti L."/>
            <person name="Westerberg I."/>
            <person name="Brannstrom I.O."/>
            <person name="Guillou S."/>
            <person name="Cros-Aarteil S."/>
            <person name="Calhoun S."/>
            <person name="Haridas S."/>
            <person name="Kuo A."/>
            <person name="Mondo S."/>
            <person name="Pangilinan J."/>
            <person name="Riley R."/>
            <person name="LaButti K."/>
            <person name="Andreopoulos B."/>
            <person name="Lipzen A."/>
            <person name="Chen C."/>
            <person name="Yan M."/>
            <person name="Daum C."/>
            <person name="Ng V."/>
            <person name="Clum A."/>
            <person name="Steindorff A."/>
            <person name="Ohm R.A."/>
            <person name="Martin F."/>
            <person name="Silar P."/>
            <person name="Natvig D.O."/>
            <person name="Lalanne C."/>
            <person name="Gautier V."/>
            <person name="Ament-Velasquez S.L."/>
            <person name="Kruys A."/>
            <person name="Hutchinson M.I."/>
            <person name="Powell A.J."/>
            <person name="Barry K."/>
            <person name="Miller A.N."/>
            <person name="Grigoriev I.V."/>
            <person name="Debuchy R."/>
            <person name="Gladieux P."/>
            <person name="Hiltunen Thoren M."/>
            <person name="Johannesson H."/>
        </authorList>
    </citation>
    <scope>NUCLEOTIDE SEQUENCE</scope>
    <source>
        <strain evidence="3">CBS 955.72</strain>
    </source>
</reference>
<evidence type="ECO:0000256" key="1">
    <source>
        <dbReference type="SAM" id="Coils"/>
    </source>
</evidence>
<protein>
    <submittedName>
        <fullName evidence="3">Uncharacterized protein</fullName>
    </submittedName>
</protein>
<proteinExistence type="predicted"/>
<reference evidence="3" key="2">
    <citation type="submission" date="2023-06" db="EMBL/GenBank/DDBJ databases">
        <authorList>
            <consortium name="Lawrence Berkeley National Laboratory"/>
            <person name="Haridas S."/>
            <person name="Hensen N."/>
            <person name="Bonometti L."/>
            <person name="Westerberg I."/>
            <person name="Brannstrom I.O."/>
            <person name="Guillou S."/>
            <person name="Cros-Aarteil S."/>
            <person name="Calhoun S."/>
            <person name="Kuo A."/>
            <person name="Mondo S."/>
            <person name="Pangilinan J."/>
            <person name="Riley R."/>
            <person name="Labutti K."/>
            <person name="Andreopoulos B."/>
            <person name="Lipzen A."/>
            <person name="Chen C."/>
            <person name="Yanf M."/>
            <person name="Daum C."/>
            <person name="Ng V."/>
            <person name="Clum A."/>
            <person name="Steindorff A."/>
            <person name="Ohm R."/>
            <person name="Martin F."/>
            <person name="Silar P."/>
            <person name="Natvig D."/>
            <person name="Lalanne C."/>
            <person name="Gautier V."/>
            <person name="Ament-Velasquez S.L."/>
            <person name="Kruys A."/>
            <person name="Hutchinson M.I."/>
            <person name="Powell A.J."/>
            <person name="Barry K."/>
            <person name="Miller A.N."/>
            <person name="Grigoriev I.V."/>
            <person name="Debuchy R."/>
            <person name="Gladieux P."/>
            <person name="Thoren M.H."/>
            <person name="Johannesson H."/>
        </authorList>
    </citation>
    <scope>NUCLEOTIDE SEQUENCE</scope>
    <source>
        <strain evidence="3">CBS 955.72</strain>
    </source>
</reference>
<comment type="caution">
    <text evidence="3">The sequence shown here is derived from an EMBL/GenBank/DDBJ whole genome shotgun (WGS) entry which is preliminary data.</text>
</comment>
<organism evidence="3 4">
    <name type="scientific">Lasiosphaeria hispida</name>
    <dbReference type="NCBI Taxonomy" id="260671"/>
    <lineage>
        <taxon>Eukaryota</taxon>
        <taxon>Fungi</taxon>
        <taxon>Dikarya</taxon>
        <taxon>Ascomycota</taxon>
        <taxon>Pezizomycotina</taxon>
        <taxon>Sordariomycetes</taxon>
        <taxon>Sordariomycetidae</taxon>
        <taxon>Sordariales</taxon>
        <taxon>Lasiosphaeriaceae</taxon>
        <taxon>Lasiosphaeria</taxon>
    </lineage>
</organism>
<evidence type="ECO:0000313" key="4">
    <source>
        <dbReference type="Proteomes" id="UP001275084"/>
    </source>
</evidence>
<dbReference type="Proteomes" id="UP001275084">
    <property type="component" value="Unassembled WGS sequence"/>
</dbReference>
<evidence type="ECO:0000256" key="2">
    <source>
        <dbReference type="SAM" id="MobiDB-lite"/>
    </source>
</evidence>
<name>A0AAJ0HPY1_9PEZI</name>
<dbReference type="EMBL" id="JAUIQD010000002">
    <property type="protein sequence ID" value="KAK3359072.1"/>
    <property type="molecule type" value="Genomic_DNA"/>
</dbReference>
<accession>A0AAJ0HPY1</accession>
<evidence type="ECO:0000313" key="3">
    <source>
        <dbReference type="EMBL" id="KAK3359072.1"/>
    </source>
</evidence>
<feature type="compositionally biased region" description="Low complexity" evidence="2">
    <location>
        <begin position="38"/>
        <end position="50"/>
    </location>
</feature>